<comment type="caution">
    <text evidence="1">The sequence shown here is derived from an EMBL/GenBank/DDBJ whole genome shotgun (WGS) entry which is preliminary data.</text>
</comment>
<accession>A0ACC3DSY5</accession>
<feature type="non-terminal residue" evidence="1">
    <location>
        <position position="262"/>
    </location>
</feature>
<organism evidence="1 2">
    <name type="scientific">Coniosporium uncinatum</name>
    <dbReference type="NCBI Taxonomy" id="93489"/>
    <lineage>
        <taxon>Eukaryota</taxon>
        <taxon>Fungi</taxon>
        <taxon>Dikarya</taxon>
        <taxon>Ascomycota</taxon>
        <taxon>Pezizomycotina</taxon>
        <taxon>Dothideomycetes</taxon>
        <taxon>Dothideomycetes incertae sedis</taxon>
        <taxon>Coniosporium</taxon>
    </lineage>
</organism>
<protein>
    <submittedName>
        <fullName evidence="1">Uncharacterized protein</fullName>
    </submittedName>
</protein>
<keyword evidence="2" id="KW-1185">Reference proteome</keyword>
<gene>
    <name evidence="1" type="ORF">LTS18_004061</name>
</gene>
<dbReference type="EMBL" id="JAWDJW010000958">
    <property type="protein sequence ID" value="KAK3079724.1"/>
    <property type="molecule type" value="Genomic_DNA"/>
</dbReference>
<dbReference type="Proteomes" id="UP001186974">
    <property type="component" value="Unassembled WGS sequence"/>
</dbReference>
<evidence type="ECO:0000313" key="1">
    <source>
        <dbReference type="EMBL" id="KAK3079724.1"/>
    </source>
</evidence>
<reference evidence="1" key="1">
    <citation type="submission" date="2024-09" db="EMBL/GenBank/DDBJ databases">
        <title>Black Yeasts Isolated from many extreme environments.</title>
        <authorList>
            <person name="Coleine C."/>
            <person name="Stajich J.E."/>
            <person name="Selbmann L."/>
        </authorList>
    </citation>
    <scope>NUCLEOTIDE SEQUENCE</scope>
    <source>
        <strain evidence="1">CCFEE 5737</strain>
    </source>
</reference>
<name>A0ACC3DSY5_9PEZI</name>
<sequence>MELDDPHFWQPVSQEAQYLEEFRQDHQEQVWQAHQEQSWKAIAREAQDHRDATVSRIEPEVPDIPGDRLPLRSIGIPQGLLEPTEIYITELPPEDLLRKLARGTLTATGVTRAYLRRAGLAQKLTNCITELLPERALSRARWLDEYYAKHGKPLGPLHGLPISLKESIGLEGLGLNGGYVAFWSRQAEEDAYVAEILRANGAIWYARTTQPQSIMHLETDSNLYGVTVNPYDRRRTAGGSTGGEGALIGLQGSCLGLGTDIG</sequence>
<proteinExistence type="predicted"/>
<evidence type="ECO:0000313" key="2">
    <source>
        <dbReference type="Proteomes" id="UP001186974"/>
    </source>
</evidence>